<accession>A0A2R8BDU4</accession>
<dbReference type="Proteomes" id="UP000244880">
    <property type="component" value="Unassembled WGS sequence"/>
</dbReference>
<evidence type="ECO:0000313" key="3">
    <source>
        <dbReference type="Proteomes" id="UP000244880"/>
    </source>
</evidence>
<protein>
    <submittedName>
        <fullName evidence="2">Uncharacterized protein</fullName>
    </submittedName>
</protein>
<keyword evidence="1" id="KW-0812">Transmembrane</keyword>
<gene>
    <name evidence="2" type="ORF">ASD8599_01940</name>
</gene>
<evidence type="ECO:0000313" key="2">
    <source>
        <dbReference type="EMBL" id="SPH21191.1"/>
    </source>
</evidence>
<dbReference type="EMBL" id="OMOR01000001">
    <property type="protein sequence ID" value="SPH21191.1"/>
    <property type="molecule type" value="Genomic_DNA"/>
</dbReference>
<dbReference type="RefSeq" id="WP_108828304.1">
    <property type="nucleotide sequence ID" value="NZ_OMOR01000001.1"/>
</dbReference>
<keyword evidence="1" id="KW-1133">Transmembrane helix</keyword>
<keyword evidence="1" id="KW-0472">Membrane</keyword>
<dbReference type="AlphaFoldDB" id="A0A2R8BDU4"/>
<dbReference type="OrthoDB" id="7853329at2"/>
<feature type="transmembrane region" description="Helical" evidence="1">
    <location>
        <begin position="45"/>
        <end position="66"/>
    </location>
</feature>
<name>A0A2R8BDU4_9RHOB</name>
<sequence length="159" mass="17510">MAYQDFHDRVRKLDLPFTPKPLAIGNRTQSGLAESAKHHISFTTALLIGVMAVVFTRFVMMAFFGIPTTASLQNMFAMLETAGAVLCVVAVRIPLKEHHKDVLASHLIGVLVTLFMMHNFVHSNPDLWVQIYGVPWVDHVLATTQAGSVQIGTISLSLL</sequence>
<reference evidence="2 3" key="1">
    <citation type="submission" date="2018-03" db="EMBL/GenBank/DDBJ databases">
        <authorList>
            <person name="Keele B.F."/>
        </authorList>
    </citation>
    <scope>NUCLEOTIDE SEQUENCE [LARGE SCALE GENOMIC DNA]</scope>
    <source>
        <strain evidence="2 3">CECT 8599</strain>
    </source>
</reference>
<keyword evidence="3" id="KW-1185">Reference proteome</keyword>
<evidence type="ECO:0000256" key="1">
    <source>
        <dbReference type="SAM" id="Phobius"/>
    </source>
</evidence>
<organism evidence="2 3">
    <name type="scientific">Ascidiaceihabitans donghaensis</name>
    <dbReference type="NCBI Taxonomy" id="1510460"/>
    <lineage>
        <taxon>Bacteria</taxon>
        <taxon>Pseudomonadati</taxon>
        <taxon>Pseudomonadota</taxon>
        <taxon>Alphaproteobacteria</taxon>
        <taxon>Rhodobacterales</taxon>
        <taxon>Paracoccaceae</taxon>
        <taxon>Ascidiaceihabitans</taxon>
    </lineage>
</organism>
<feature type="transmembrane region" description="Helical" evidence="1">
    <location>
        <begin position="72"/>
        <end position="91"/>
    </location>
</feature>
<proteinExistence type="predicted"/>
<feature type="transmembrane region" description="Helical" evidence="1">
    <location>
        <begin position="103"/>
        <end position="121"/>
    </location>
</feature>